<dbReference type="GO" id="GO:0050660">
    <property type="term" value="F:flavin adenine dinucleotide binding"/>
    <property type="evidence" value="ECO:0007669"/>
    <property type="project" value="UniProtKB-UniRule"/>
</dbReference>
<comment type="catalytic activity">
    <reaction evidence="6">
        <text>2 reduced [2Fe-2S]-[ferredoxin] + NADP(+) + H(+) = 2 oxidized [2Fe-2S]-[ferredoxin] + NADPH</text>
        <dbReference type="Rhea" id="RHEA:20125"/>
        <dbReference type="Rhea" id="RHEA-COMP:10000"/>
        <dbReference type="Rhea" id="RHEA-COMP:10001"/>
        <dbReference type="ChEBI" id="CHEBI:15378"/>
        <dbReference type="ChEBI" id="CHEBI:33737"/>
        <dbReference type="ChEBI" id="CHEBI:33738"/>
        <dbReference type="ChEBI" id="CHEBI:57783"/>
        <dbReference type="ChEBI" id="CHEBI:58349"/>
        <dbReference type="EC" id="1.18.1.2"/>
    </reaction>
</comment>
<dbReference type="InterPro" id="IPR022890">
    <property type="entry name" value="Fd--NADP_Rdtase_type_2"/>
</dbReference>
<dbReference type="Pfam" id="PF07992">
    <property type="entry name" value="Pyr_redox_2"/>
    <property type="match status" value="1"/>
</dbReference>
<feature type="binding site" evidence="6">
    <location>
        <position position="124"/>
    </location>
    <ligand>
        <name>FAD</name>
        <dbReference type="ChEBI" id="CHEBI:57692"/>
    </ligand>
</feature>
<evidence type="ECO:0000313" key="9">
    <source>
        <dbReference type="Proteomes" id="UP000250369"/>
    </source>
</evidence>
<evidence type="ECO:0000256" key="5">
    <source>
        <dbReference type="ARBA" id="ARBA00023002"/>
    </source>
</evidence>
<dbReference type="PRINTS" id="PR00469">
    <property type="entry name" value="PNDRDTASEII"/>
</dbReference>
<organism evidence="8 9">
    <name type="scientific">Paenibacillus contaminans</name>
    <dbReference type="NCBI Taxonomy" id="450362"/>
    <lineage>
        <taxon>Bacteria</taxon>
        <taxon>Bacillati</taxon>
        <taxon>Bacillota</taxon>
        <taxon>Bacilli</taxon>
        <taxon>Bacillales</taxon>
        <taxon>Paenibacillaceae</taxon>
        <taxon>Paenibacillus</taxon>
    </lineage>
</organism>
<dbReference type="InterPro" id="IPR050097">
    <property type="entry name" value="Ferredoxin-NADP_redctase_2"/>
</dbReference>
<dbReference type="InterPro" id="IPR036188">
    <property type="entry name" value="FAD/NAD-bd_sf"/>
</dbReference>
<dbReference type="PANTHER" id="PTHR48105">
    <property type="entry name" value="THIOREDOXIN REDUCTASE 1-RELATED-RELATED"/>
    <property type="match status" value="1"/>
</dbReference>
<dbReference type="OrthoDB" id="9806179at2"/>
<dbReference type="PRINTS" id="PR00368">
    <property type="entry name" value="FADPNR"/>
</dbReference>
<comment type="caution">
    <text evidence="8">The sequence shown here is derived from an EMBL/GenBank/DDBJ whole genome shotgun (WGS) entry which is preliminary data.</text>
</comment>
<reference evidence="8 9" key="1">
    <citation type="journal article" date="2009" name="Int. J. Syst. Evol. Microbiol.">
        <title>Paenibacillus contaminans sp. nov., isolated from a contaminated laboratory plate.</title>
        <authorList>
            <person name="Chou J.H."/>
            <person name="Lee J.H."/>
            <person name="Lin M.C."/>
            <person name="Chang P.S."/>
            <person name="Arun A.B."/>
            <person name="Young C.C."/>
            <person name="Chen W.M."/>
        </authorList>
    </citation>
    <scope>NUCLEOTIDE SEQUENCE [LARGE SCALE GENOMIC DNA]</scope>
    <source>
        <strain evidence="8 9">CKOBP-6</strain>
    </source>
</reference>
<evidence type="ECO:0000259" key="7">
    <source>
        <dbReference type="Pfam" id="PF07992"/>
    </source>
</evidence>
<feature type="domain" description="FAD/NAD(P)-binding" evidence="7">
    <location>
        <begin position="8"/>
        <end position="301"/>
    </location>
</feature>
<dbReference type="EMBL" id="QMFB01000009">
    <property type="protein sequence ID" value="RAV20039.1"/>
    <property type="molecule type" value="Genomic_DNA"/>
</dbReference>
<protein>
    <recommendedName>
        <fullName evidence="6">Ferredoxin--NADP reductase</fullName>
        <shortName evidence="6">FNR</shortName>
        <shortName evidence="6">Fd-NADP(+) reductase</shortName>
        <ecNumber evidence="6">1.18.1.2</ecNumber>
    </recommendedName>
</protein>
<comment type="caution">
    <text evidence="6">Lacks conserved residue(s) required for the propagation of feature annotation.</text>
</comment>
<dbReference type="RefSeq" id="WP_113031935.1">
    <property type="nucleotide sequence ID" value="NZ_QMFB01000009.1"/>
</dbReference>
<dbReference type="HAMAP" id="MF_01685">
    <property type="entry name" value="FENR2"/>
    <property type="match status" value="1"/>
</dbReference>
<dbReference type="Gene3D" id="3.50.50.60">
    <property type="entry name" value="FAD/NAD(P)-binding domain"/>
    <property type="match status" value="2"/>
</dbReference>
<dbReference type="Proteomes" id="UP000250369">
    <property type="component" value="Unassembled WGS sequence"/>
</dbReference>
<evidence type="ECO:0000256" key="1">
    <source>
        <dbReference type="ARBA" id="ARBA00011738"/>
    </source>
</evidence>
<evidence type="ECO:0000256" key="3">
    <source>
        <dbReference type="ARBA" id="ARBA00022827"/>
    </source>
</evidence>
<keyword evidence="4 6" id="KW-0521">NADP</keyword>
<dbReference type="GO" id="GO:0004324">
    <property type="term" value="F:ferredoxin-NADP+ reductase activity"/>
    <property type="evidence" value="ECO:0007669"/>
    <property type="project" value="UniProtKB-UniRule"/>
</dbReference>
<keyword evidence="9" id="KW-1185">Reference proteome</keyword>
<name>A0A329MJK8_9BACL</name>
<comment type="subunit">
    <text evidence="1 6">Homodimer.</text>
</comment>
<dbReference type="GO" id="GO:0050661">
    <property type="term" value="F:NADP binding"/>
    <property type="evidence" value="ECO:0007669"/>
    <property type="project" value="UniProtKB-UniRule"/>
</dbReference>
<feature type="binding site" evidence="6">
    <location>
        <position position="328"/>
    </location>
    <ligand>
        <name>FAD</name>
        <dbReference type="ChEBI" id="CHEBI:57692"/>
    </ligand>
</feature>
<feature type="binding site" evidence="6">
    <location>
        <position position="49"/>
    </location>
    <ligand>
        <name>FAD</name>
        <dbReference type="ChEBI" id="CHEBI:57692"/>
    </ligand>
</feature>
<keyword evidence="2 6" id="KW-0285">Flavoprotein</keyword>
<accession>A0A329MJK8</accession>
<feature type="binding site" evidence="6">
    <location>
        <position position="287"/>
    </location>
    <ligand>
        <name>FAD</name>
        <dbReference type="ChEBI" id="CHEBI:57692"/>
    </ligand>
</feature>
<dbReference type="InterPro" id="IPR023753">
    <property type="entry name" value="FAD/NAD-binding_dom"/>
</dbReference>
<dbReference type="SUPFAM" id="SSF51905">
    <property type="entry name" value="FAD/NAD(P)-binding domain"/>
    <property type="match status" value="1"/>
</dbReference>
<proteinExistence type="inferred from homology"/>
<sequence>MTENLELYDVTFIGGGPAGLYGAFYSGMREMKTKIIDAQNELGGTMLFFLDKMVWDVGAIPALTGRELTDQLVRQARTFDPAIALSQEIVGLERLDDGTFILTSTAGDRHWTKTVIMAIGYGGLRKVRKLEIEGAVRYESSNLYYTVENLEDFRGKRVVISGGGDSAVDWANELEPFAASVTVVNRTDKFKGLERSVSRMKASAAVRTHYQIEMLHSEDGQAIDKVTICHVETGQREQLDTDALIVSHGATYEYGKLRDWGLGIGKDILAVTDKMESQIPGISAAGDFVSYGSKVKLITGAFNDVVLAVNSAKQYIDPHAAKMARISTENARFDELNKQFVNN</sequence>
<dbReference type="AlphaFoldDB" id="A0A329MJK8"/>
<evidence type="ECO:0000313" key="8">
    <source>
        <dbReference type="EMBL" id="RAV20039.1"/>
    </source>
</evidence>
<feature type="binding site" evidence="6">
    <location>
        <position position="37"/>
    </location>
    <ligand>
        <name>FAD</name>
        <dbReference type="ChEBI" id="CHEBI:57692"/>
    </ligand>
</feature>
<evidence type="ECO:0000256" key="6">
    <source>
        <dbReference type="HAMAP-Rule" id="MF_01685"/>
    </source>
</evidence>
<gene>
    <name evidence="8" type="ORF">DQG23_16315</name>
</gene>
<comment type="similarity">
    <text evidence="6">Belongs to the ferredoxin--NADP reductase type 2 family.</text>
</comment>
<keyword evidence="3 6" id="KW-0274">FAD</keyword>
<keyword evidence="5 6" id="KW-0560">Oxidoreductase</keyword>
<evidence type="ECO:0000256" key="4">
    <source>
        <dbReference type="ARBA" id="ARBA00022857"/>
    </source>
</evidence>
<dbReference type="EC" id="1.18.1.2" evidence="6"/>
<comment type="cofactor">
    <cofactor evidence="6">
        <name>FAD</name>
        <dbReference type="ChEBI" id="CHEBI:57692"/>
    </cofactor>
    <text evidence="6">Binds 1 FAD per subunit.</text>
</comment>
<evidence type="ECO:0000256" key="2">
    <source>
        <dbReference type="ARBA" id="ARBA00022630"/>
    </source>
</evidence>
<feature type="binding site" evidence="6">
    <location>
        <position position="89"/>
    </location>
    <ligand>
        <name>FAD</name>
        <dbReference type="ChEBI" id="CHEBI:57692"/>
    </ligand>
</feature>